<evidence type="ECO:0000313" key="8">
    <source>
        <dbReference type="Proteomes" id="UP000441208"/>
    </source>
</evidence>
<dbReference type="AlphaFoldDB" id="A0A6A4BUA1"/>
<dbReference type="EMBL" id="QXFZ01001548">
    <property type="protein sequence ID" value="KAE9088637.1"/>
    <property type="molecule type" value="Genomic_DNA"/>
</dbReference>
<dbReference type="Proteomes" id="UP000440732">
    <property type="component" value="Unassembled WGS sequence"/>
</dbReference>
<sequence length="111" mass="12734">MTYWYLITDTVPFYVAIWSLKGTEYYRFYGVMFGIVGAMHSVRVLDLIVMSIRGRQLKLRSETSVIRTLMSNSMISKRWSLSTKNEAKASLSALQPNQRLASLLARSMAQM</sequence>
<evidence type="ECO:0000313" key="7">
    <source>
        <dbReference type="Proteomes" id="UP000440732"/>
    </source>
</evidence>
<proteinExistence type="predicted"/>
<accession>A0A6A4BUA1</accession>
<dbReference type="EMBL" id="QXFW01002379">
    <property type="protein sequence ID" value="KAE8979134.1"/>
    <property type="molecule type" value="Genomic_DNA"/>
</dbReference>
<organism evidence="5 6">
    <name type="scientific">Phytophthora fragariae</name>
    <dbReference type="NCBI Taxonomy" id="53985"/>
    <lineage>
        <taxon>Eukaryota</taxon>
        <taxon>Sar</taxon>
        <taxon>Stramenopiles</taxon>
        <taxon>Oomycota</taxon>
        <taxon>Peronosporomycetes</taxon>
        <taxon>Peronosporales</taxon>
        <taxon>Peronosporaceae</taxon>
        <taxon>Phytophthora</taxon>
    </lineage>
</organism>
<dbReference type="EMBL" id="QXGA01001492">
    <property type="protein sequence ID" value="KAE9117627.1"/>
    <property type="molecule type" value="Genomic_DNA"/>
</dbReference>
<name>A0A6A4BUA1_9STRA</name>
<reference evidence="6 7" key="1">
    <citation type="submission" date="2018-08" db="EMBL/GenBank/DDBJ databases">
        <title>Genomic investigation of the strawberry pathogen Phytophthora fragariae indicates pathogenicity is determined by transcriptional variation in three key races.</title>
        <authorList>
            <person name="Adams T.M."/>
            <person name="Armitage A.D."/>
            <person name="Sobczyk M.K."/>
            <person name="Bates H.J."/>
            <person name="Dunwell J.M."/>
            <person name="Nellist C.F."/>
            <person name="Harrison R.J."/>
        </authorList>
    </citation>
    <scope>NUCLEOTIDE SEQUENCE [LARGE SCALE GENOMIC DNA]</scope>
    <source>
        <strain evidence="5 6">A4</strain>
        <strain evidence="4 7">NOV-5</strain>
        <strain evidence="3 8">NOV-71</strain>
        <strain evidence="2 9">SCRP245</strain>
    </source>
</reference>
<keyword evidence="1" id="KW-1133">Transmembrane helix</keyword>
<dbReference type="EMBL" id="QXGE01003233">
    <property type="protein sequence ID" value="KAE9276254.1"/>
    <property type="molecule type" value="Genomic_DNA"/>
</dbReference>
<dbReference type="Proteomes" id="UP000437068">
    <property type="component" value="Unassembled WGS sequence"/>
</dbReference>
<evidence type="ECO:0000313" key="2">
    <source>
        <dbReference type="EMBL" id="KAE8979134.1"/>
    </source>
</evidence>
<feature type="transmembrane region" description="Helical" evidence="1">
    <location>
        <begin position="28"/>
        <end position="50"/>
    </location>
</feature>
<evidence type="ECO:0000313" key="4">
    <source>
        <dbReference type="EMBL" id="KAE9117627.1"/>
    </source>
</evidence>
<dbReference type="Proteomes" id="UP000460718">
    <property type="component" value="Unassembled WGS sequence"/>
</dbReference>
<keyword evidence="1" id="KW-0472">Membrane</keyword>
<evidence type="ECO:0000313" key="6">
    <source>
        <dbReference type="Proteomes" id="UP000437068"/>
    </source>
</evidence>
<dbReference type="Proteomes" id="UP000441208">
    <property type="component" value="Unassembled WGS sequence"/>
</dbReference>
<protein>
    <submittedName>
        <fullName evidence="5">Uncharacterized protein</fullName>
    </submittedName>
</protein>
<gene>
    <name evidence="5" type="ORF">PF001_g26215</name>
    <name evidence="4" type="ORF">PF006_g18769</name>
    <name evidence="3" type="ORF">PF007_g19895</name>
    <name evidence="2" type="ORF">PF011_g22969</name>
</gene>
<evidence type="ECO:0000313" key="9">
    <source>
        <dbReference type="Proteomes" id="UP000460718"/>
    </source>
</evidence>
<evidence type="ECO:0000313" key="3">
    <source>
        <dbReference type="EMBL" id="KAE9088637.1"/>
    </source>
</evidence>
<evidence type="ECO:0000313" key="5">
    <source>
        <dbReference type="EMBL" id="KAE9276254.1"/>
    </source>
</evidence>
<comment type="caution">
    <text evidence="5">The sequence shown here is derived from an EMBL/GenBank/DDBJ whole genome shotgun (WGS) entry which is preliminary data.</text>
</comment>
<evidence type="ECO:0000256" key="1">
    <source>
        <dbReference type="SAM" id="Phobius"/>
    </source>
</evidence>
<keyword evidence="1" id="KW-0812">Transmembrane</keyword>